<sequence length="67" mass="6869">MGRWLAPLVGVVGLLTLVAGVVWAELDRDTMGGVPLVGVGGVLLVAAAVVAASVEVATRRREALPRH</sequence>
<dbReference type="EMBL" id="FNHE01000012">
    <property type="protein sequence ID" value="SDN13050.1"/>
    <property type="molecule type" value="Genomic_DNA"/>
</dbReference>
<protein>
    <submittedName>
        <fullName evidence="2">Uncharacterized protein</fullName>
    </submittedName>
</protein>
<dbReference type="RefSeq" id="WP_091222864.1">
    <property type="nucleotide sequence ID" value="NZ_FNHE01000012.1"/>
</dbReference>
<evidence type="ECO:0000256" key="1">
    <source>
        <dbReference type="SAM" id="Phobius"/>
    </source>
</evidence>
<evidence type="ECO:0000313" key="3">
    <source>
        <dbReference type="Proteomes" id="UP000198680"/>
    </source>
</evidence>
<keyword evidence="3" id="KW-1185">Reference proteome</keyword>
<name>A0A1G9YV88_9ACTN</name>
<feature type="transmembrane region" description="Helical" evidence="1">
    <location>
        <begin position="34"/>
        <end position="57"/>
    </location>
</feature>
<dbReference type="AlphaFoldDB" id="A0A1G9YV88"/>
<accession>A0A1G9YV88</accession>
<evidence type="ECO:0000313" key="2">
    <source>
        <dbReference type="EMBL" id="SDN13050.1"/>
    </source>
</evidence>
<dbReference type="Proteomes" id="UP000198680">
    <property type="component" value="Unassembled WGS sequence"/>
</dbReference>
<keyword evidence="1" id="KW-0472">Membrane</keyword>
<organism evidence="2 3">
    <name type="scientific">Geodermatophilus siccatus</name>
    <dbReference type="NCBI Taxonomy" id="1137991"/>
    <lineage>
        <taxon>Bacteria</taxon>
        <taxon>Bacillati</taxon>
        <taxon>Actinomycetota</taxon>
        <taxon>Actinomycetes</taxon>
        <taxon>Geodermatophilales</taxon>
        <taxon>Geodermatophilaceae</taxon>
        <taxon>Geodermatophilus</taxon>
    </lineage>
</organism>
<reference evidence="3" key="1">
    <citation type="submission" date="2016-10" db="EMBL/GenBank/DDBJ databases">
        <authorList>
            <person name="Varghese N."/>
            <person name="Submissions S."/>
        </authorList>
    </citation>
    <scope>NUCLEOTIDE SEQUENCE [LARGE SCALE GENOMIC DNA]</scope>
    <source>
        <strain evidence="3">DSM 45419</strain>
    </source>
</reference>
<gene>
    <name evidence="2" type="ORF">SAMN05660642_04138</name>
</gene>
<proteinExistence type="predicted"/>
<keyword evidence="1" id="KW-1133">Transmembrane helix</keyword>
<keyword evidence="1" id="KW-0812">Transmembrane</keyword>